<dbReference type="Proteomes" id="UP000641588">
    <property type="component" value="Unassembled WGS sequence"/>
</dbReference>
<dbReference type="InterPro" id="IPR009091">
    <property type="entry name" value="RCC1/BLIP-II"/>
</dbReference>
<dbReference type="AlphaFoldDB" id="A0A972GLV1"/>
<dbReference type="SUPFAM" id="SSF50985">
    <property type="entry name" value="RCC1/BLIP-II"/>
    <property type="match status" value="1"/>
</dbReference>
<gene>
    <name evidence="1" type="ORF">GC093_05335</name>
</gene>
<dbReference type="Gene3D" id="2.130.10.30">
    <property type="entry name" value="Regulator of chromosome condensation 1/beta-lactamase-inhibitor protein II"/>
    <property type="match status" value="2"/>
</dbReference>
<dbReference type="PRINTS" id="PR00633">
    <property type="entry name" value="RCCNDNSATION"/>
</dbReference>
<dbReference type="PANTHER" id="PTHR45982">
    <property type="entry name" value="REGULATOR OF CHROMOSOME CONDENSATION"/>
    <property type="match status" value="1"/>
</dbReference>
<sequence length="208" mass="21380">NTNAPAVINGLTDVLAITGGGGNTTIALKVDGTVWTWGDGNNGMLGDGSNGSRSTPGMVADFNLFPGIPVISIDGSLSNYMPIISINNVMAGQQVTVSDSVYDAVYGTSKKVIATITATSSKITLPLDALSAGDHTLTVKVTDSTGQFDPVVKELNYKVNAIAIAPVNQLSEGAGHMVVLANDGQVYTWGANWNGGIGDGTTTTHPQR</sequence>
<keyword evidence="2" id="KW-1185">Reference proteome</keyword>
<dbReference type="PROSITE" id="PS50012">
    <property type="entry name" value="RCC1_3"/>
    <property type="match status" value="1"/>
</dbReference>
<evidence type="ECO:0000313" key="2">
    <source>
        <dbReference type="Proteomes" id="UP000641588"/>
    </source>
</evidence>
<dbReference type="PANTHER" id="PTHR45982:SF1">
    <property type="entry name" value="REGULATOR OF CHROMOSOME CONDENSATION"/>
    <property type="match status" value="1"/>
</dbReference>
<comment type="caution">
    <text evidence="1">The sequence shown here is derived from an EMBL/GenBank/DDBJ whole genome shotgun (WGS) entry which is preliminary data.</text>
</comment>
<protein>
    <submittedName>
        <fullName evidence="1">Uncharacterized protein</fullName>
    </submittedName>
</protein>
<evidence type="ECO:0000313" key="1">
    <source>
        <dbReference type="EMBL" id="NOU92653.1"/>
    </source>
</evidence>
<organism evidence="1 2">
    <name type="scientific">Paenibacillus foliorum</name>
    <dbReference type="NCBI Taxonomy" id="2654974"/>
    <lineage>
        <taxon>Bacteria</taxon>
        <taxon>Bacillati</taxon>
        <taxon>Bacillota</taxon>
        <taxon>Bacilli</taxon>
        <taxon>Bacillales</taxon>
        <taxon>Paenibacillaceae</taxon>
        <taxon>Paenibacillus</taxon>
    </lineage>
</organism>
<dbReference type="InterPro" id="IPR051553">
    <property type="entry name" value="Ran_GTPase-activating"/>
</dbReference>
<reference evidence="1" key="1">
    <citation type="submission" date="2019-10" db="EMBL/GenBank/DDBJ databases">
        <title>Description of Paenibacillus glebae sp. nov.</title>
        <authorList>
            <person name="Carlier A."/>
            <person name="Qi S."/>
        </authorList>
    </citation>
    <scope>NUCLEOTIDE SEQUENCE</scope>
    <source>
        <strain evidence="1">LMG 31456</strain>
    </source>
</reference>
<name>A0A972GLV1_9BACL</name>
<dbReference type="Pfam" id="PF00415">
    <property type="entry name" value="RCC1"/>
    <property type="match status" value="1"/>
</dbReference>
<dbReference type="InterPro" id="IPR000408">
    <property type="entry name" value="Reg_chr_condens"/>
</dbReference>
<accession>A0A972GLV1</accession>
<dbReference type="EMBL" id="WHOD01000018">
    <property type="protein sequence ID" value="NOU92653.1"/>
    <property type="molecule type" value="Genomic_DNA"/>
</dbReference>
<feature type="non-terminal residue" evidence="1">
    <location>
        <position position="208"/>
    </location>
</feature>
<proteinExistence type="predicted"/>
<feature type="non-terminal residue" evidence="1">
    <location>
        <position position="1"/>
    </location>
</feature>